<dbReference type="PANTHER" id="PTHR43792:SF1">
    <property type="entry name" value="N-ACETYLTRANSFERASE DOMAIN-CONTAINING PROTEIN"/>
    <property type="match status" value="1"/>
</dbReference>
<comment type="caution">
    <text evidence="2">The sequence shown here is derived from an EMBL/GenBank/DDBJ whole genome shotgun (WGS) entry which is preliminary data.</text>
</comment>
<dbReference type="AlphaFoldDB" id="A0A645APL9"/>
<accession>A0A645APL9</accession>
<dbReference type="InterPro" id="IPR051531">
    <property type="entry name" value="N-acetyltransferase"/>
</dbReference>
<dbReference type="InterPro" id="IPR000182">
    <property type="entry name" value="GNAT_dom"/>
</dbReference>
<dbReference type="Gene3D" id="3.40.630.30">
    <property type="match status" value="1"/>
</dbReference>
<dbReference type="EMBL" id="VSSQ01015067">
    <property type="protein sequence ID" value="MPM55007.1"/>
    <property type="molecule type" value="Genomic_DNA"/>
</dbReference>
<dbReference type="GO" id="GO:0016747">
    <property type="term" value="F:acyltransferase activity, transferring groups other than amino-acyl groups"/>
    <property type="evidence" value="ECO:0007669"/>
    <property type="project" value="InterPro"/>
</dbReference>
<dbReference type="PANTHER" id="PTHR43792">
    <property type="entry name" value="GNAT FAMILY, PUTATIVE (AFU_ORTHOLOGUE AFUA_3G00765)-RELATED-RELATED"/>
    <property type="match status" value="1"/>
</dbReference>
<proteinExistence type="predicted"/>
<evidence type="ECO:0000259" key="1">
    <source>
        <dbReference type="PROSITE" id="PS51186"/>
    </source>
</evidence>
<dbReference type="SUPFAM" id="SSF55729">
    <property type="entry name" value="Acyl-CoA N-acyltransferases (Nat)"/>
    <property type="match status" value="1"/>
</dbReference>
<reference evidence="2" key="1">
    <citation type="submission" date="2019-08" db="EMBL/GenBank/DDBJ databases">
        <authorList>
            <person name="Kucharzyk K."/>
            <person name="Murdoch R.W."/>
            <person name="Higgins S."/>
            <person name="Loffler F."/>
        </authorList>
    </citation>
    <scope>NUCLEOTIDE SEQUENCE</scope>
</reference>
<dbReference type="InterPro" id="IPR016181">
    <property type="entry name" value="Acyl_CoA_acyltransferase"/>
</dbReference>
<organism evidence="2">
    <name type="scientific">bioreactor metagenome</name>
    <dbReference type="NCBI Taxonomy" id="1076179"/>
    <lineage>
        <taxon>unclassified sequences</taxon>
        <taxon>metagenomes</taxon>
        <taxon>ecological metagenomes</taxon>
    </lineage>
</organism>
<gene>
    <name evidence="2" type="ORF">SDC9_101792</name>
</gene>
<protein>
    <recommendedName>
        <fullName evidence="1">N-acetyltransferase domain-containing protein</fullName>
    </recommendedName>
</protein>
<dbReference type="Pfam" id="PF13302">
    <property type="entry name" value="Acetyltransf_3"/>
    <property type="match status" value="1"/>
</dbReference>
<dbReference type="PROSITE" id="PS51186">
    <property type="entry name" value="GNAT"/>
    <property type="match status" value="1"/>
</dbReference>
<name>A0A645APL9_9ZZZZ</name>
<feature type="domain" description="N-acetyltransferase" evidence="1">
    <location>
        <begin position="20"/>
        <end position="189"/>
    </location>
</feature>
<sequence>MSIIKSHDITLYGGNDEYNIVLRPLADEYLPYLYKWNADPEVLYWTEGGTAETNLSYTPDTVHKIYGGDMENCLYFLVEVNSIPIGECWLQKMNLPYVKAMYDPAIDVRRIDMSIGEKSYWNKGIGSLFIAMLIDFAFNGENVDVLHCFCEDYNIRSRRVWEKNGFIIVLSEDLPQPQKGKFQYHYRLTRSEYIEHHRYRPSDNSIFTLPIIDLQPSQLYISDGKLRNVKEWLNQSDKSNFDPVPIKEFCGRKLMTDGHTRTVAAYLAGWESIPVYIDTDEFDMDTYVLDVKWCDEAGIHSPIDLVNRIVSHKDYERLWRRRNCDEYYKGENPNE</sequence>
<evidence type="ECO:0000313" key="2">
    <source>
        <dbReference type="EMBL" id="MPM55007.1"/>
    </source>
</evidence>